<dbReference type="RefSeq" id="XP_058342015.1">
    <property type="nucleotide sequence ID" value="XM_058487200.1"/>
</dbReference>
<dbReference type="Pfam" id="PF14226">
    <property type="entry name" value="DIOX_N"/>
    <property type="match status" value="1"/>
</dbReference>
<dbReference type="Pfam" id="PF03171">
    <property type="entry name" value="2OG-FeII_Oxy"/>
    <property type="match status" value="1"/>
</dbReference>
<name>A0AAD7V0Y0_9FUNG</name>
<dbReference type="PRINTS" id="PR00682">
    <property type="entry name" value="IPNSYNTHASE"/>
</dbReference>
<dbReference type="GeneID" id="83214591"/>
<evidence type="ECO:0000313" key="3">
    <source>
        <dbReference type="EMBL" id="KAJ8657102.1"/>
    </source>
</evidence>
<dbReference type="GO" id="GO:0016491">
    <property type="term" value="F:oxidoreductase activity"/>
    <property type="evidence" value="ECO:0007669"/>
    <property type="project" value="UniProtKB-KW"/>
</dbReference>
<sequence>MTITSDISHIPVIDFSLFHTDVHACAKQILDAAENVGFFYLRNFGLNRNEVQDMFALSKEFFARPKEEKLVYAITKDNVGYSSVRQEAVDPQHYAQGDYKESFHVAKFKQNEPAQDLPPVFDEARIKVDHFVKTCHTIVSQIMECLAIALEIPESEGGRAWFSSRHKYEMPSNDVLRLLHYPPLEHASETDDIRIGRHSDYGSLTLLFQNGVAGLQIQANRDGDEEIRWLDAPVLEDCLTVNLGDCLEYWTNGLLRSTKHRVVFTPETQMKPRYSMAYFCQGGQAVLEPVPSRFIKRSTNQAATPPLTAAKHLKMRLNATYSAY</sequence>
<organism evidence="3 4">
    <name type="scientific">Lichtheimia ornata</name>
    <dbReference type="NCBI Taxonomy" id="688661"/>
    <lineage>
        <taxon>Eukaryota</taxon>
        <taxon>Fungi</taxon>
        <taxon>Fungi incertae sedis</taxon>
        <taxon>Mucoromycota</taxon>
        <taxon>Mucoromycotina</taxon>
        <taxon>Mucoromycetes</taxon>
        <taxon>Mucorales</taxon>
        <taxon>Lichtheimiaceae</taxon>
        <taxon>Lichtheimia</taxon>
    </lineage>
</organism>
<dbReference type="InterPro" id="IPR027443">
    <property type="entry name" value="IPNS-like_sf"/>
</dbReference>
<dbReference type="InterPro" id="IPR026992">
    <property type="entry name" value="DIOX_N"/>
</dbReference>
<comment type="similarity">
    <text evidence="1">Belongs to the iron/ascorbate-dependent oxidoreductase family.</text>
</comment>
<dbReference type="Gene3D" id="2.60.120.330">
    <property type="entry name" value="B-lactam Antibiotic, Isopenicillin N Synthase, Chain"/>
    <property type="match status" value="1"/>
</dbReference>
<dbReference type="PROSITE" id="PS51471">
    <property type="entry name" value="FE2OG_OXY"/>
    <property type="match status" value="1"/>
</dbReference>
<dbReference type="AlphaFoldDB" id="A0AAD7V0Y0"/>
<feature type="domain" description="Fe2OG dioxygenase" evidence="2">
    <location>
        <begin position="171"/>
        <end position="282"/>
    </location>
</feature>
<dbReference type="InterPro" id="IPR050231">
    <property type="entry name" value="Iron_ascorbate_oxido_reductase"/>
</dbReference>
<gene>
    <name evidence="3" type="ORF">O0I10_007182</name>
</gene>
<keyword evidence="1" id="KW-0560">Oxidoreductase</keyword>
<evidence type="ECO:0000313" key="4">
    <source>
        <dbReference type="Proteomes" id="UP001234581"/>
    </source>
</evidence>
<protein>
    <recommendedName>
        <fullName evidence="2">Fe2OG dioxygenase domain-containing protein</fullName>
    </recommendedName>
</protein>
<dbReference type="InterPro" id="IPR005123">
    <property type="entry name" value="Oxoglu/Fe-dep_dioxygenase_dom"/>
</dbReference>
<dbReference type="GO" id="GO:0046872">
    <property type="term" value="F:metal ion binding"/>
    <property type="evidence" value="ECO:0007669"/>
    <property type="project" value="UniProtKB-KW"/>
</dbReference>
<keyword evidence="1" id="KW-0408">Iron</keyword>
<dbReference type="InterPro" id="IPR044861">
    <property type="entry name" value="IPNS-like_FE2OG_OXY"/>
</dbReference>
<evidence type="ECO:0000259" key="2">
    <source>
        <dbReference type="PROSITE" id="PS51471"/>
    </source>
</evidence>
<dbReference type="Proteomes" id="UP001234581">
    <property type="component" value="Unassembled WGS sequence"/>
</dbReference>
<keyword evidence="4" id="KW-1185">Reference proteome</keyword>
<dbReference type="EMBL" id="JARTCD010000034">
    <property type="protein sequence ID" value="KAJ8657102.1"/>
    <property type="molecule type" value="Genomic_DNA"/>
</dbReference>
<comment type="caution">
    <text evidence="3">The sequence shown here is derived from an EMBL/GenBank/DDBJ whole genome shotgun (WGS) entry which is preliminary data.</text>
</comment>
<dbReference type="SUPFAM" id="SSF51197">
    <property type="entry name" value="Clavaminate synthase-like"/>
    <property type="match status" value="1"/>
</dbReference>
<accession>A0AAD7V0Y0</accession>
<proteinExistence type="inferred from homology"/>
<keyword evidence="1" id="KW-0479">Metal-binding</keyword>
<evidence type="ECO:0000256" key="1">
    <source>
        <dbReference type="RuleBase" id="RU003682"/>
    </source>
</evidence>
<reference evidence="3 4" key="1">
    <citation type="submission" date="2023-03" db="EMBL/GenBank/DDBJ databases">
        <title>Genome sequence of Lichtheimia ornata CBS 291.66.</title>
        <authorList>
            <person name="Mohabir J.T."/>
            <person name="Shea T.P."/>
            <person name="Kurbessoian T."/>
            <person name="Berby B."/>
            <person name="Fontaine J."/>
            <person name="Livny J."/>
            <person name="Gnirke A."/>
            <person name="Stajich J.E."/>
            <person name="Cuomo C.A."/>
        </authorList>
    </citation>
    <scope>NUCLEOTIDE SEQUENCE [LARGE SCALE GENOMIC DNA]</scope>
    <source>
        <strain evidence="3">CBS 291.66</strain>
    </source>
</reference>
<dbReference type="PANTHER" id="PTHR47990">
    <property type="entry name" value="2-OXOGLUTARATE (2OG) AND FE(II)-DEPENDENT OXYGENASE SUPERFAMILY PROTEIN-RELATED"/>
    <property type="match status" value="1"/>
</dbReference>